<keyword evidence="5" id="KW-0694">RNA-binding</keyword>
<gene>
    <name evidence="7" type="ORF">A2685_00095</name>
</gene>
<protein>
    <recommendedName>
        <fullName evidence="6">Ribonuclease P protein component</fullName>
        <ecNumber evidence="6">3.1.26.5</ecNumber>
    </recommendedName>
</protein>
<organism evidence="7 8">
    <name type="scientific">Candidatus Woesebacteria bacterium RIFCSPHIGHO2_01_FULL_37_10</name>
    <dbReference type="NCBI Taxonomy" id="1802489"/>
    <lineage>
        <taxon>Bacteria</taxon>
        <taxon>Candidatus Woeseibacteriota</taxon>
    </lineage>
</organism>
<keyword evidence="1" id="KW-0819">tRNA processing</keyword>
<dbReference type="GO" id="GO:0030677">
    <property type="term" value="C:ribonuclease P complex"/>
    <property type="evidence" value="ECO:0007669"/>
    <property type="project" value="TreeGrafter"/>
</dbReference>
<evidence type="ECO:0000256" key="6">
    <source>
        <dbReference type="NCBIfam" id="TIGR00188"/>
    </source>
</evidence>
<dbReference type="InterPro" id="IPR014721">
    <property type="entry name" value="Ribsml_uS5_D2-typ_fold_subgr"/>
</dbReference>
<evidence type="ECO:0000256" key="5">
    <source>
        <dbReference type="ARBA" id="ARBA00022884"/>
    </source>
</evidence>
<evidence type="ECO:0000256" key="2">
    <source>
        <dbReference type="ARBA" id="ARBA00022722"/>
    </source>
</evidence>
<dbReference type="SUPFAM" id="SSF54211">
    <property type="entry name" value="Ribosomal protein S5 domain 2-like"/>
    <property type="match status" value="1"/>
</dbReference>
<keyword evidence="2" id="KW-0540">Nuclease</keyword>
<keyword evidence="4" id="KW-0378">Hydrolase</keyword>
<dbReference type="EC" id="3.1.26.5" evidence="6"/>
<dbReference type="InterPro" id="IPR020568">
    <property type="entry name" value="Ribosomal_Su5_D2-typ_SF"/>
</dbReference>
<dbReference type="InterPro" id="IPR000100">
    <property type="entry name" value="RNase_P"/>
</dbReference>
<dbReference type="Pfam" id="PF00825">
    <property type="entry name" value="Ribonuclease_P"/>
    <property type="match status" value="1"/>
</dbReference>
<dbReference type="NCBIfam" id="TIGR00188">
    <property type="entry name" value="rnpA"/>
    <property type="match status" value="1"/>
</dbReference>
<evidence type="ECO:0000256" key="1">
    <source>
        <dbReference type="ARBA" id="ARBA00022694"/>
    </source>
</evidence>
<dbReference type="EMBL" id="MGGB01000020">
    <property type="protein sequence ID" value="OGM19226.1"/>
    <property type="molecule type" value="Genomic_DNA"/>
</dbReference>
<name>A0A1F7XW29_9BACT</name>
<dbReference type="GO" id="GO:0004526">
    <property type="term" value="F:ribonuclease P activity"/>
    <property type="evidence" value="ECO:0007669"/>
    <property type="project" value="UniProtKB-UniRule"/>
</dbReference>
<keyword evidence="3" id="KW-0255">Endonuclease</keyword>
<dbReference type="GO" id="GO:0000049">
    <property type="term" value="F:tRNA binding"/>
    <property type="evidence" value="ECO:0007669"/>
    <property type="project" value="InterPro"/>
</dbReference>
<evidence type="ECO:0000256" key="3">
    <source>
        <dbReference type="ARBA" id="ARBA00022759"/>
    </source>
</evidence>
<dbReference type="PANTHER" id="PTHR33992">
    <property type="entry name" value="RIBONUCLEASE P PROTEIN COMPONENT"/>
    <property type="match status" value="1"/>
</dbReference>
<evidence type="ECO:0000256" key="4">
    <source>
        <dbReference type="ARBA" id="ARBA00022801"/>
    </source>
</evidence>
<dbReference type="PANTHER" id="PTHR33992:SF1">
    <property type="entry name" value="RIBONUCLEASE P PROTEIN COMPONENT"/>
    <property type="match status" value="1"/>
</dbReference>
<dbReference type="AlphaFoldDB" id="A0A1F7XW29"/>
<dbReference type="Proteomes" id="UP000178446">
    <property type="component" value="Unassembled WGS sequence"/>
</dbReference>
<sequence>MVLDRKDSAKPRFGFIVSTKVDKMSIHRNRVKRALSEGVRFSLGLVPPGLDMIFLAKKSIVNKTTEEIMKEVETFLRQIPEK</sequence>
<evidence type="ECO:0000313" key="7">
    <source>
        <dbReference type="EMBL" id="OGM19226.1"/>
    </source>
</evidence>
<reference evidence="7 8" key="1">
    <citation type="journal article" date="2016" name="Nat. Commun.">
        <title>Thousands of microbial genomes shed light on interconnected biogeochemical processes in an aquifer system.</title>
        <authorList>
            <person name="Anantharaman K."/>
            <person name="Brown C.T."/>
            <person name="Hug L.A."/>
            <person name="Sharon I."/>
            <person name="Castelle C.J."/>
            <person name="Probst A.J."/>
            <person name="Thomas B.C."/>
            <person name="Singh A."/>
            <person name="Wilkins M.J."/>
            <person name="Karaoz U."/>
            <person name="Brodie E.L."/>
            <person name="Williams K.H."/>
            <person name="Hubbard S.S."/>
            <person name="Banfield J.F."/>
        </authorList>
    </citation>
    <scope>NUCLEOTIDE SEQUENCE [LARGE SCALE GENOMIC DNA]</scope>
</reference>
<dbReference type="Gene3D" id="3.30.230.10">
    <property type="match status" value="1"/>
</dbReference>
<comment type="caution">
    <text evidence="7">The sequence shown here is derived from an EMBL/GenBank/DDBJ whole genome shotgun (WGS) entry which is preliminary data.</text>
</comment>
<accession>A0A1F7XW29</accession>
<proteinExistence type="predicted"/>
<dbReference type="GO" id="GO:0042781">
    <property type="term" value="F:3'-tRNA processing endoribonuclease activity"/>
    <property type="evidence" value="ECO:0007669"/>
    <property type="project" value="TreeGrafter"/>
</dbReference>
<evidence type="ECO:0000313" key="8">
    <source>
        <dbReference type="Proteomes" id="UP000178446"/>
    </source>
</evidence>